<dbReference type="FunFam" id="3.10.20.30:FF:000010">
    <property type="entry name" value="Molybdopterin synthase sulfur carrier subunit"/>
    <property type="match status" value="1"/>
</dbReference>
<dbReference type="PANTHER" id="PTHR33359">
    <property type="entry name" value="MOLYBDOPTERIN SYNTHASE SULFUR CARRIER SUBUNIT"/>
    <property type="match status" value="1"/>
</dbReference>
<protein>
    <recommendedName>
        <fullName evidence="6">Molybdopterin synthase sulfur carrier subunit</fullName>
    </recommendedName>
</protein>
<dbReference type="Proteomes" id="UP000751190">
    <property type="component" value="Unassembled WGS sequence"/>
</dbReference>
<dbReference type="OMA" id="MCEGSTT"/>
<evidence type="ECO:0000313" key="5">
    <source>
        <dbReference type="Proteomes" id="UP000751190"/>
    </source>
</evidence>
<dbReference type="InterPro" id="IPR016155">
    <property type="entry name" value="Mopterin_synth/thiamin_S_b"/>
</dbReference>
<dbReference type="AlphaFoldDB" id="A0A8J5XMP4"/>
<gene>
    <name evidence="4" type="ORF">KFE25_002030</name>
</gene>
<keyword evidence="5" id="KW-1185">Reference proteome</keyword>
<keyword evidence="3" id="KW-0501">Molybdenum cofactor biosynthesis</keyword>
<dbReference type="UniPathway" id="UPA00344"/>
<organism evidence="4 5">
    <name type="scientific">Diacronema lutheri</name>
    <name type="common">Unicellular marine alga</name>
    <name type="synonym">Monochrysis lutheri</name>
    <dbReference type="NCBI Taxonomy" id="2081491"/>
    <lineage>
        <taxon>Eukaryota</taxon>
        <taxon>Haptista</taxon>
        <taxon>Haptophyta</taxon>
        <taxon>Pavlovophyceae</taxon>
        <taxon>Pavlovales</taxon>
        <taxon>Pavlovaceae</taxon>
        <taxon>Diacronema</taxon>
    </lineage>
</organism>
<dbReference type="GO" id="GO:0000166">
    <property type="term" value="F:nucleotide binding"/>
    <property type="evidence" value="ECO:0007669"/>
    <property type="project" value="UniProtKB-KW"/>
</dbReference>
<dbReference type="InterPro" id="IPR044672">
    <property type="entry name" value="MOCS2A"/>
</dbReference>
<evidence type="ECO:0000256" key="3">
    <source>
        <dbReference type="ARBA" id="ARBA00023150"/>
    </source>
</evidence>
<dbReference type="PANTHER" id="PTHR33359:SF1">
    <property type="entry name" value="MOLYBDOPTERIN SYNTHASE SULFUR CARRIER SUBUNIT"/>
    <property type="match status" value="1"/>
</dbReference>
<evidence type="ECO:0008006" key="6">
    <source>
        <dbReference type="Google" id="ProtNLM"/>
    </source>
</evidence>
<dbReference type="Pfam" id="PF02597">
    <property type="entry name" value="ThiS"/>
    <property type="match status" value="1"/>
</dbReference>
<accession>A0A8J5XMP4</accession>
<dbReference type="OrthoDB" id="5531344at2759"/>
<dbReference type="Gene3D" id="3.10.20.30">
    <property type="match status" value="1"/>
</dbReference>
<evidence type="ECO:0000256" key="2">
    <source>
        <dbReference type="ARBA" id="ARBA00022741"/>
    </source>
</evidence>
<evidence type="ECO:0000256" key="1">
    <source>
        <dbReference type="ARBA" id="ARBA00005046"/>
    </source>
</evidence>
<dbReference type="SUPFAM" id="SSF54285">
    <property type="entry name" value="MoaD/ThiS"/>
    <property type="match status" value="1"/>
</dbReference>
<dbReference type="GO" id="GO:1990133">
    <property type="term" value="C:molybdopterin adenylyltransferase complex"/>
    <property type="evidence" value="ECO:0007669"/>
    <property type="project" value="TreeGrafter"/>
</dbReference>
<dbReference type="EMBL" id="JAGTXO010000008">
    <property type="protein sequence ID" value="KAG8466274.1"/>
    <property type="molecule type" value="Genomic_DNA"/>
</dbReference>
<dbReference type="InterPro" id="IPR012675">
    <property type="entry name" value="Beta-grasp_dom_sf"/>
</dbReference>
<proteinExistence type="predicted"/>
<dbReference type="InterPro" id="IPR003749">
    <property type="entry name" value="ThiS/MoaD-like"/>
</dbReference>
<comment type="caution">
    <text evidence="4">The sequence shown here is derived from an EMBL/GenBank/DDBJ whole genome shotgun (WGS) entry which is preliminary data.</text>
</comment>
<dbReference type="CDD" id="cd00754">
    <property type="entry name" value="Ubl_MoaD"/>
    <property type="match status" value="1"/>
</dbReference>
<reference evidence="4" key="1">
    <citation type="submission" date="2021-05" db="EMBL/GenBank/DDBJ databases">
        <title>The genome of the haptophyte Pavlova lutheri (Diacronema luteri, Pavlovales) - a model for lipid biosynthesis in eukaryotic algae.</title>
        <authorList>
            <person name="Hulatt C.J."/>
            <person name="Posewitz M.C."/>
        </authorList>
    </citation>
    <scope>NUCLEOTIDE SEQUENCE</scope>
    <source>
        <strain evidence="4">NIVA-4/92</strain>
    </source>
</reference>
<comment type="pathway">
    <text evidence="1">Cofactor biosynthesis; molybdopterin biosynthesis.</text>
</comment>
<evidence type="ECO:0000313" key="4">
    <source>
        <dbReference type="EMBL" id="KAG8466274.1"/>
    </source>
</evidence>
<name>A0A8J5XMP4_DIALT</name>
<dbReference type="GO" id="GO:0006777">
    <property type="term" value="P:Mo-molybdopterin cofactor biosynthetic process"/>
    <property type="evidence" value="ECO:0007669"/>
    <property type="project" value="UniProtKB-KW"/>
</dbReference>
<keyword evidence="2" id="KW-0547">Nucleotide-binding</keyword>
<sequence>MADGIGVVVLLFASVREKVGRGKLELRMCEGSTTSDLLAALAQQHPALAAVLPSCALSVNRRYLSTEQVALSDGDEIAVIPPVSGG</sequence>